<reference evidence="2 3" key="2">
    <citation type="submission" date="2017-10" db="EMBL/GenBank/DDBJ databases">
        <title>Extensive intraspecific genome diversity in a model arbuscular mycorrhizal fungus.</title>
        <authorList>
            <person name="Chen E.C.H."/>
            <person name="Morin E."/>
            <person name="Baudet D."/>
            <person name="Noel J."/>
            <person name="Ndikumana S."/>
            <person name="Charron P."/>
            <person name="St-Onge C."/>
            <person name="Giorgi J."/>
            <person name="Grigoriev I.V."/>
            <person name="Roux C."/>
            <person name="Martin F.M."/>
            <person name="Corradi N."/>
        </authorList>
    </citation>
    <scope>NUCLEOTIDE SEQUENCE [LARGE SCALE GENOMIC DNA]</scope>
    <source>
        <strain evidence="2 3">C2</strain>
    </source>
</reference>
<dbReference type="VEuPathDB" id="FungiDB:RhiirA1_503301"/>
<dbReference type="VEuPathDB" id="FungiDB:RhiirFUN_008351"/>
<organism evidence="2 3">
    <name type="scientific">Rhizophagus irregularis</name>
    <dbReference type="NCBI Taxonomy" id="588596"/>
    <lineage>
        <taxon>Eukaryota</taxon>
        <taxon>Fungi</taxon>
        <taxon>Fungi incertae sedis</taxon>
        <taxon>Mucoromycota</taxon>
        <taxon>Glomeromycotina</taxon>
        <taxon>Glomeromycetes</taxon>
        <taxon>Glomerales</taxon>
        <taxon>Glomeraceae</taxon>
        <taxon>Rhizophagus</taxon>
    </lineage>
</organism>
<dbReference type="Gene3D" id="3.30.420.40">
    <property type="match status" value="2"/>
</dbReference>
<feature type="region of interest" description="Disordered" evidence="1">
    <location>
        <begin position="1"/>
        <end position="96"/>
    </location>
</feature>
<dbReference type="CDD" id="cd10229">
    <property type="entry name" value="ASKHA_NBD_HSP70_HSPA12"/>
    <property type="match status" value="1"/>
</dbReference>
<feature type="compositionally biased region" description="Low complexity" evidence="1">
    <location>
        <begin position="73"/>
        <end position="95"/>
    </location>
</feature>
<comment type="caution">
    <text evidence="2">The sequence shown here is derived from an EMBL/GenBank/DDBJ whole genome shotgun (WGS) entry which is preliminary data.</text>
</comment>
<feature type="compositionally biased region" description="Basic and acidic residues" evidence="1">
    <location>
        <begin position="57"/>
        <end position="72"/>
    </location>
</feature>
<dbReference type="Gene3D" id="3.90.640.10">
    <property type="entry name" value="Actin, Chain A, domain 4"/>
    <property type="match status" value="1"/>
</dbReference>
<reference evidence="2 3" key="1">
    <citation type="submission" date="2016-04" db="EMBL/GenBank/DDBJ databases">
        <title>Genome analyses suggest a sexual origin of heterokaryosis in a supposedly ancient asexual fungus.</title>
        <authorList>
            <person name="Ropars J."/>
            <person name="Sedzielewska K."/>
            <person name="Noel J."/>
            <person name="Charron P."/>
            <person name="Farinelli L."/>
            <person name="Marton T."/>
            <person name="Kruger M."/>
            <person name="Pelin A."/>
            <person name="Brachmann A."/>
            <person name="Corradi N."/>
        </authorList>
    </citation>
    <scope>NUCLEOTIDE SEQUENCE [LARGE SCALE GENOMIC DNA]</scope>
    <source>
        <strain evidence="2 3">C2</strain>
    </source>
</reference>
<dbReference type="SUPFAM" id="SSF53067">
    <property type="entry name" value="Actin-like ATPase domain"/>
    <property type="match status" value="2"/>
</dbReference>
<name>A0A2N1MHQ2_9GLOM</name>
<proteinExistence type="predicted"/>
<feature type="compositionally biased region" description="Acidic residues" evidence="1">
    <location>
        <begin position="38"/>
        <end position="56"/>
    </location>
</feature>
<dbReference type="PANTHER" id="PTHR14187:SF5">
    <property type="entry name" value="HEAT SHOCK 70 KDA PROTEIN 12A"/>
    <property type="match status" value="1"/>
</dbReference>
<dbReference type="VEuPathDB" id="FungiDB:FUN_007960"/>
<dbReference type="Proteomes" id="UP000233469">
    <property type="component" value="Unassembled WGS sequence"/>
</dbReference>
<dbReference type="AlphaFoldDB" id="A0A2N1MHQ2"/>
<evidence type="ECO:0000256" key="1">
    <source>
        <dbReference type="SAM" id="MobiDB-lite"/>
    </source>
</evidence>
<gene>
    <name evidence="2" type="ORF">RhiirC2_718602</name>
</gene>
<dbReference type="InterPro" id="IPR043129">
    <property type="entry name" value="ATPase_NBD"/>
</dbReference>
<accession>A0A2N1MHQ2</accession>
<dbReference type="PANTHER" id="PTHR14187">
    <property type="entry name" value="ALPHA KINASE/ELONGATION FACTOR 2 KINASE"/>
    <property type="match status" value="1"/>
</dbReference>
<evidence type="ECO:0000313" key="3">
    <source>
        <dbReference type="Proteomes" id="UP000233469"/>
    </source>
</evidence>
<evidence type="ECO:0000313" key="2">
    <source>
        <dbReference type="EMBL" id="PKK61178.1"/>
    </source>
</evidence>
<dbReference type="EMBL" id="LLXL01002314">
    <property type="protein sequence ID" value="PKK61178.1"/>
    <property type="molecule type" value="Genomic_DNA"/>
</dbReference>
<sequence length="673" mass="77049">MSRKNLELIIFGKDIDQLGSEEENDELPISKKDNDQLNSEEDSDEEDSDEEDSDGEDYNRLGSEENNDKVSSEENNSPEENNSLEENNNQLSPEESNIRVVVGLDFGTTYSGFAYCHVSEERNLCSNDIWHGETRYLKTNTVLQYDAEYNKVKCWGAPALAKKKRRRVRKQDNSEGSIPVELFKLHLGDLSDEVKPKLPVDYKKAITDYLREIGENDVFTYAHNFFKVIKDTIKTRWPLIDYFENILLVITVPAEFSDKSKAIMRVCAFNAGLIKEECSTNLQFTTEPEAAAVYCMENLEGQNLARAGTNFMIVDCGGGTVDLTTRKIINDKQLGEITERTGDFCGSTFIDAEFIKYLRKILGDVPMDLLRDNDYGQMQYLIQQFCRNCKIPFSGDDPDFSYELDIQEAVPILKQYVTDDDIRKTLEEVEWVIDIDFEIMKSIFEPVVQRILHLIKAQLDNAQETCSAMFLVGGFSESKYLQKKIKQEFSHRVNNISVPTQPMAAISRGAAIYGLSIKLNDLNNIGNDGNMKCVISSRVLKYTYGIIYHTKWKEGDPEHRKASGGYIEKFHCLARRGTKIDIDQEIETYCSPLYSYQRRLDNELYYTKEYDGEYRNDPGMELLGKFHTDLPGSGTDRNVKLGITFGKMEIIATARNMQTGQSYRTTFKFDFDN</sequence>
<dbReference type="PRINTS" id="PR00301">
    <property type="entry name" value="HEATSHOCK70"/>
</dbReference>
<protein>
    <submittedName>
        <fullName evidence="2">Actin-like ATPase domain-containing protein</fullName>
    </submittedName>
</protein>